<dbReference type="SUPFAM" id="SSF50156">
    <property type="entry name" value="PDZ domain-like"/>
    <property type="match status" value="2"/>
</dbReference>
<dbReference type="PANTHER" id="PTHR22939">
    <property type="entry name" value="SERINE PROTEASE FAMILY S1C HTRA-RELATED"/>
    <property type="match status" value="1"/>
</dbReference>
<feature type="chain" id="PRO_5030788035" evidence="4">
    <location>
        <begin position="19"/>
        <end position="480"/>
    </location>
</feature>
<comment type="similarity">
    <text evidence="1">Belongs to the peptidase S1C family.</text>
</comment>
<keyword evidence="2 6" id="KW-0645">Protease</keyword>
<feature type="signal peptide" evidence="4">
    <location>
        <begin position="1"/>
        <end position="18"/>
    </location>
</feature>
<dbReference type="EC" id="3.4.21.107" evidence="6"/>
<dbReference type="EMBL" id="JACCCV010000002">
    <property type="protein sequence ID" value="NYF53591.1"/>
    <property type="molecule type" value="Genomic_DNA"/>
</dbReference>
<dbReference type="PANTHER" id="PTHR22939:SF129">
    <property type="entry name" value="SERINE PROTEASE HTRA2, MITOCHONDRIAL"/>
    <property type="match status" value="1"/>
</dbReference>
<dbReference type="InterPro" id="IPR036034">
    <property type="entry name" value="PDZ_sf"/>
</dbReference>
<evidence type="ECO:0000313" key="6">
    <source>
        <dbReference type="EMBL" id="NYF53591.1"/>
    </source>
</evidence>
<feature type="domain" description="PDZ" evidence="5">
    <location>
        <begin position="375"/>
        <end position="470"/>
    </location>
</feature>
<evidence type="ECO:0000256" key="2">
    <source>
        <dbReference type="ARBA" id="ARBA00022670"/>
    </source>
</evidence>
<gene>
    <name evidence="6" type="ORF">HDF12_003990</name>
</gene>
<keyword evidence="4" id="KW-0732">Signal</keyword>
<protein>
    <submittedName>
        <fullName evidence="6">Serine protease Do</fullName>
        <ecNumber evidence="6">3.4.21.107</ecNumber>
    </submittedName>
</protein>
<dbReference type="Pfam" id="PF13365">
    <property type="entry name" value="Trypsin_2"/>
    <property type="match status" value="1"/>
</dbReference>
<reference evidence="6 7" key="1">
    <citation type="submission" date="2020-07" db="EMBL/GenBank/DDBJ databases">
        <title>Genomic Encyclopedia of Type Strains, Phase IV (KMG-V): Genome sequencing to study the core and pangenomes of soil and plant-associated prokaryotes.</title>
        <authorList>
            <person name="Whitman W."/>
        </authorList>
    </citation>
    <scope>NUCLEOTIDE SEQUENCE [LARGE SCALE GENOMIC DNA]</scope>
    <source>
        <strain evidence="6 7">M8UP30</strain>
    </source>
</reference>
<dbReference type="Gene3D" id="2.30.42.10">
    <property type="match status" value="2"/>
</dbReference>
<keyword evidence="3 6" id="KW-0378">Hydrolase</keyword>
<sequence length="480" mass="50948">MKLAIPFLSTLLCISASVSVLGQKSPETTGTSAEGSTILRQYDQAIDEVAERAMHSVVQIEVTGFGKPETSDDDQDQTTLQRQRVIGSGVIVDPDGYIVTNNHVVAGALRIRVIVAPTTVELLTWHTQLANPQHVYEAKLIGTNRYADLAVIKIEAHDLPAIALPESFQVRLGQTVIAIGSPQGLDHTITKGIISAVGRQPELDRPMVYVQTDAPINPGNSGGPLIDRDGNLVGINTFIYSSGGGSEGLGFAVPEPVVRFVYNELKAHGFVPSVSIGAHAQAITPDLAGGLKLTQDHGVIFSDVDTTGPAAAAGLRPGDIVQTIDGVPIDSFPKYTAYLYVHKRGAPLHMEILRGGKPVKLSVNAVDSLPIVDSLSDLTNPKKDLIPALGVFVVDLNDFIAAALPGLRSKRGVVVAGVLTGEPSTLANLEVGDVVRAINGRPLNTSDELRQQLANFKPGDSVALEVERQSVLQYVAFEVE</sequence>
<organism evidence="6 7">
    <name type="scientific">Tunturiibacter lichenicola</name>
    <dbReference type="NCBI Taxonomy" id="2051959"/>
    <lineage>
        <taxon>Bacteria</taxon>
        <taxon>Pseudomonadati</taxon>
        <taxon>Acidobacteriota</taxon>
        <taxon>Terriglobia</taxon>
        <taxon>Terriglobales</taxon>
        <taxon>Acidobacteriaceae</taxon>
        <taxon>Tunturiibacter</taxon>
    </lineage>
</organism>
<dbReference type="GO" id="GO:0004252">
    <property type="term" value="F:serine-type endopeptidase activity"/>
    <property type="evidence" value="ECO:0007669"/>
    <property type="project" value="InterPro"/>
</dbReference>
<dbReference type="SUPFAM" id="SSF50494">
    <property type="entry name" value="Trypsin-like serine proteases"/>
    <property type="match status" value="1"/>
</dbReference>
<dbReference type="InterPro" id="IPR009003">
    <property type="entry name" value="Peptidase_S1_PA"/>
</dbReference>
<dbReference type="SMART" id="SM00228">
    <property type="entry name" value="PDZ"/>
    <property type="match status" value="2"/>
</dbReference>
<feature type="domain" description="PDZ" evidence="5">
    <location>
        <begin position="273"/>
        <end position="356"/>
    </location>
</feature>
<evidence type="ECO:0000256" key="4">
    <source>
        <dbReference type="SAM" id="SignalP"/>
    </source>
</evidence>
<name>A0A7Y9T4L0_9BACT</name>
<accession>A0A7Y9T4L0</accession>
<evidence type="ECO:0000256" key="1">
    <source>
        <dbReference type="ARBA" id="ARBA00010541"/>
    </source>
</evidence>
<dbReference type="GO" id="GO:0006508">
    <property type="term" value="P:proteolysis"/>
    <property type="evidence" value="ECO:0007669"/>
    <property type="project" value="UniProtKB-KW"/>
</dbReference>
<dbReference type="InterPro" id="IPR001478">
    <property type="entry name" value="PDZ"/>
</dbReference>
<dbReference type="AlphaFoldDB" id="A0A7Y9T4L0"/>
<dbReference type="PROSITE" id="PS50106">
    <property type="entry name" value="PDZ"/>
    <property type="match status" value="2"/>
</dbReference>
<comment type="caution">
    <text evidence="6">The sequence shown here is derived from an EMBL/GenBank/DDBJ whole genome shotgun (WGS) entry which is preliminary data.</text>
</comment>
<dbReference type="Gene3D" id="2.40.10.120">
    <property type="match status" value="1"/>
</dbReference>
<evidence type="ECO:0000256" key="3">
    <source>
        <dbReference type="ARBA" id="ARBA00022801"/>
    </source>
</evidence>
<dbReference type="PRINTS" id="PR00834">
    <property type="entry name" value="PROTEASES2C"/>
</dbReference>
<evidence type="ECO:0000313" key="7">
    <source>
        <dbReference type="Proteomes" id="UP000534186"/>
    </source>
</evidence>
<dbReference type="Pfam" id="PF13180">
    <property type="entry name" value="PDZ_2"/>
    <property type="match status" value="2"/>
</dbReference>
<proteinExistence type="inferred from homology"/>
<evidence type="ECO:0000259" key="5">
    <source>
        <dbReference type="PROSITE" id="PS50106"/>
    </source>
</evidence>
<dbReference type="Proteomes" id="UP000534186">
    <property type="component" value="Unassembled WGS sequence"/>
</dbReference>
<dbReference type="InterPro" id="IPR001940">
    <property type="entry name" value="Peptidase_S1C"/>
</dbReference>